<reference evidence="2" key="2">
    <citation type="journal article" date="2021" name="Genome Biol. Evol.">
        <title>Developing a high-quality reference genome for a parasitic bivalve with doubly uniparental inheritance (Bivalvia: Unionida).</title>
        <authorList>
            <person name="Smith C.H."/>
        </authorList>
    </citation>
    <scope>NUCLEOTIDE SEQUENCE</scope>
    <source>
        <strain evidence="2">CHS0354</strain>
        <tissue evidence="2">Mantle</tissue>
    </source>
</reference>
<dbReference type="CDD" id="cd00037">
    <property type="entry name" value="CLECT"/>
    <property type="match status" value="1"/>
</dbReference>
<sequence>MSSKLILQMCTLFFICIFVCIRRISSNNFPGIFFWKLNGSVILPNLWLPGDPNGNWINGETCVRYLYRNGIFSLADNICTNLYNVICEKTMTSNVCECPNTTSSAITASAVTGTTCNGAVSTSTDSTTTTVLITTQGFQAPTSADINTQQLIADMTVNKKSTGKSKRKLISVEDKRFSAQMIGVVGVCCLAIVFILPLLMDLITFFNHQMCSGKKGLTR</sequence>
<reference evidence="2" key="1">
    <citation type="journal article" date="2021" name="Genome Biol. Evol.">
        <title>A High-Quality Reference Genome for a Parasitic Bivalve with Doubly Uniparental Inheritance (Bivalvia: Unionida).</title>
        <authorList>
            <person name="Smith C.H."/>
        </authorList>
    </citation>
    <scope>NUCLEOTIDE SEQUENCE</scope>
    <source>
        <strain evidence="2">CHS0354</strain>
    </source>
</reference>
<reference evidence="2" key="3">
    <citation type="submission" date="2023-05" db="EMBL/GenBank/DDBJ databases">
        <authorList>
            <person name="Smith C.H."/>
        </authorList>
    </citation>
    <scope>NUCLEOTIDE SEQUENCE</scope>
    <source>
        <strain evidence="2">CHS0354</strain>
        <tissue evidence="2">Mantle</tissue>
    </source>
</reference>
<evidence type="ECO:0008006" key="4">
    <source>
        <dbReference type="Google" id="ProtNLM"/>
    </source>
</evidence>
<proteinExistence type="predicted"/>
<dbReference type="InterPro" id="IPR016186">
    <property type="entry name" value="C-type_lectin-like/link_sf"/>
</dbReference>
<dbReference type="Gene3D" id="3.10.100.10">
    <property type="entry name" value="Mannose-Binding Protein A, subunit A"/>
    <property type="match status" value="1"/>
</dbReference>
<keyword evidence="1" id="KW-0812">Transmembrane</keyword>
<organism evidence="2 3">
    <name type="scientific">Potamilus streckersoni</name>
    <dbReference type="NCBI Taxonomy" id="2493646"/>
    <lineage>
        <taxon>Eukaryota</taxon>
        <taxon>Metazoa</taxon>
        <taxon>Spiralia</taxon>
        <taxon>Lophotrochozoa</taxon>
        <taxon>Mollusca</taxon>
        <taxon>Bivalvia</taxon>
        <taxon>Autobranchia</taxon>
        <taxon>Heteroconchia</taxon>
        <taxon>Palaeoheterodonta</taxon>
        <taxon>Unionida</taxon>
        <taxon>Unionoidea</taxon>
        <taxon>Unionidae</taxon>
        <taxon>Ambleminae</taxon>
        <taxon>Lampsilini</taxon>
        <taxon>Potamilus</taxon>
    </lineage>
</organism>
<name>A0AAE0TIL3_9BIVA</name>
<keyword evidence="1" id="KW-1133">Transmembrane helix</keyword>
<feature type="transmembrane region" description="Helical" evidence="1">
    <location>
        <begin position="6"/>
        <end position="24"/>
    </location>
</feature>
<dbReference type="EMBL" id="JAEAOA010001793">
    <property type="protein sequence ID" value="KAK3611076.1"/>
    <property type="molecule type" value="Genomic_DNA"/>
</dbReference>
<dbReference type="InterPro" id="IPR016187">
    <property type="entry name" value="CTDL_fold"/>
</dbReference>
<evidence type="ECO:0000256" key="1">
    <source>
        <dbReference type="SAM" id="Phobius"/>
    </source>
</evidence>
<feature type="transmembrane region" description="Helical" evidence="1">
    <location>
        <begin position="177"/>
        <end position="200"/>
    </location>
</feature>
<keyword evidence="3" id="KW-1185">Reference proteome</keyword>
<evidence type="ECO:0000313" key="3">
    <source>
        <dbReference type="Proteomes" id="UP001195483"/>
    </source>
</evidence>
<dbReference type="Proteomes" id="UP001195483">
    <property type="component" value="Unassembled WGS sequence"/>
</dbReference>
<comment type="caution">
    <text evidence="2">The sequence shown here is derived from an EMBL/GenBank/DDBJ whole genome shotgun (WGS) entry which is preliminary data.</text>
</comment>
<dbReference type="SUPFAM" id="SSF56436">
    <property type="entry name" value="C-type lectin-like"/>
    <property type="match status" value="1"/>
</dbReference>
<evidence type="ECO:0000313" key="2">
    <source>
        <dbReference type="EMBL" id="KAK3611076.1"/>
    </source>
</evidence>
<keyword evidence="1" id="KW-0472">Membrane</keyword>
<protein>
    <recommendedName>
        <fullName evidence="4">C-type lectin domain-containing protein</fullName>
    </recommendedName>
</protein>
<accession>A0AAE0TIL3</accession>
<gene>
    <name evidence="2" type="ORF">CHS0354_030033</name>
</gene>
<dbReference type="AlphaFoldDB" id="A0AAE0TIL3"/>